<accession>A0ABW3U043</accession>
<dbReference type="Proteomes" id="UP001597231">
    <property type="component" value="Unassembled WGS sequence"/>
</dbReference>
<gene>
    <name evidence="2" type="ORF">ACFQ38_12775</name>
</gene>
<dbReference type="Gene3D" id="1.20.90.10">
    <property type="entry name" value="Phospholipase A2 domain"/>
    <property type="match status" value="1"/>
</dbReference>
<dbReference type="Pfam" id="PF08398">
    <property type="entry name" value="Phospholip_A2_4"/>
    <property type="match status" value="1"/>
</dbReference>
<dbReference type="InterPro" id="IPR036444">
    <property type="entry name" value="PLipase_A2_dom_sf"/>
</dbReference>
<evidence type="ECO:0000313" key="3">
    <source>
        <dbReference type="Proteomes" id="UP001597231"/>
    </source>
</evidence>
<dbReference type="RefSeq" id="WP_336822229.1">
    <property type="nucleotide sequence ID" value="NZ_JBHTLT010000103.1"/>
</dbReference>
<reference evidence="3" key="1">
    <citation type="journal article" date="2019" name="Int. J. Syst. Evol. Microbiol.">
        <title>The Global Catalogue of Microorganisms (GCM) 10K type strain sequencing project: providing services to taxonomists for standard genome sequencing and annotation.</title>
        <authorList>
            <consortium name="The Broad Institute Genomics Platform"/>
            <consortium name="The Broad Institute Genome Sequencing Center for Infectious Disease"/>
            <person name="Wu L."/>
            <person name="Ma J."/>
        </authorList>
    </citation>
    <scope>NUCLEOTIDE SEQUENCE [LARGE SCALE GENOMIC DNA]</scope>
    <source>
        <strain evidence="3">CCUG 53915</strain>
    </source>
</reference>
<sequence>MIRGRKGFCLFPGYNWCGPKCSGPGAPINDVDAACRAHDICYATGRNRCECDREFLRALHSKIDPFTEKGRNARLMYRYMKMQSFFRCKF</sequence>
<comment type="caution">
    <text evidence="2">The sequence shown here is derived from an EMBL/GenBank/DDBJ whole genome shotgun (WGS) entry which is preliminary data.</text>
</comment>
<dbReference type="SUPFAM" id="SSF48619">
    <property type="entry name" value="Phospholipase A2, PLA2"/>
    <property type="match status" value="1"/>
</dbReference>
<proteinExistence type="predicted"/>
<feature type="domain" description="Phospholipase A2-like" evidence="1">
    <location>
        <begin position="11"/>
        <end position="44"/>
    </location>
</feature>
<organism evidence="2 3">
    <name type="scientific">Sporosarcina contaminans</name>
    <dbReference type="NCBI Taxonomy" id="633403"/>
    <lineage>
        <taxon>Bacteria</taxon>
        <taxon>Bacillati</taxon>
        <taxon>Bacillota</taxon>
        <taxon>Bacilli</taxon>
        <taxon>Bacillales</taxon>
        <taxon>Caryophanaceae</taxon>
        <taxon>Sporosarcina</taxon>
    </lineage>
</organism>
<protein>
    <submittedName>
        <fullName evidence="2">Phospholipase</fullName>
    </submittedName>
</protein>
<dbReference type="InterPro" id="IPR013607">
    <property type="entry name" value="Phospholipase_A2-like"/>
</dbReference>
<dbReference type="EMBL" id="JBHTLT010000103">
    <property type="protein sequence ID" value="MFD1205964.1"/>
    <property type="molecule type" value="Genomic_DNA"/>
</dbReference>
<keyword evidence="3" id="KW-1185">Reference proteome</keyword>
<name>A0ABW3U043_9BACL</name>
<evidence type="ECO:0000259" key="1">
    <source>
        <dbReference type="Pfam" id="PF08398"/>
    </source>
</evidence>
<evidence type="ECO:0000313" key="2">
    <source>
        <dbReference type="EMBL" id="MFD1205964.1"/>
    </source>
</evidence>